<dbReference type="EMBL" id="CP002535">
    <property type="protein sequence ID" value="AEE94549.1"/>
    <property type="molecule type" value="Genomic_DNA"/>
</dbReference>
<dbReference type="KEGG" id="aho:Ahos_1671"/>
<dbReference type="PANTHER" id="PTHR34237:SF4">
    <property type="entry name" value="PAREP1 FAMILY PROTEIN"/>
    <property type="match status" value="1"/>
</dbReference>
<dbReference type="Proteomes" id="UP000008458">
    <property type="component" value="Chromosome"/>
</dbReference>
<dbReference type="HOGENOM" id="CLU_115256_2_0_2"/>
<organism evidence="1 2">
    <name type="scientific">Acidianus hospitalis (strain W1)</name>
    <dbReference type="NCBI Taxonomy" id="933801"/>
    <lineage>
        <taxon>Archaea</taxon>
        <taxon>Thermoproteota</taxon>
        <taxon>Thermoprotei</taxon>
        <taxon>Sulfolobales</taxon>
        <taxon>Sulfolobaceae</taxon>
        <taxon>Acidianus</taxon>
    </lineage>
</organism>
<dbReference type="GeneID" id="10601171"/>
<reference key="2">
    <citation type="journal article" date="2011" name="Extremophiles">
        <title>Genomic analyses of Acidianus hospitalis W1 a host for studying crenarchaeal virus and plasmid life cycles.</title>
        <authorList>
            <person name="You X.Y."/>
            <person name="Liu C."/>
            <person name="Wang S.Y."/>
            <person name="Jiang C.Y."/>
            <person name="Shah S.A."/>
            <person name="Prangishvili D."/>
            <person name="Liu S.J."/>
            <person name="Garrett R.A."/>
        </authorList>
    </citation>
    <scope>NUCLEOTIDE SEQUENCE</scope>
    <source>
        <strain>W1</strain>
    </source>
</reference>
<keyword evidence="2" id="KW-1185">Reference proteome</keyword>
<dbReference type="AlphaFoldDB" id="F4B6C9"/>
<name>F4B6C9_ACIHW</name>
<dbReference type="RefSeq" id="WP_013776464.1">
    <property type="nucleotide sequence ID" value="NC_015518.1"/>
</dbReference>
<dbReference type="PANTHER" id="PTHR34237">
    <property type="entry name" value="PAREP8-RELATED"/>
    <property type="match status" value="1"/>
</dbReference>
<dbReference type="eggNOG" id="arCOG03721">
    <property type="taxonomic scope" value="Archaea"/>
</dbReference>
<evidence type="ECO:0000313" key="1">
    <source>
        <dbReference type="EMBL" id="AEE94549.1"/>
    </source>
</evidence>
<dbReference type="Pfam" id="PF05942">
    <property type="entry name" value="PaREP1"/>
    <property type="match status" value="1"/>
</dbReference>
<accession>F4B6C9</accession>
<gene>
    <name evidence="1" type="ordered locus">Ahos_1671</name>
</gene>
<evidence type="ECO:0000313" key="2">
    <source>
        <dbReference type="Proteomes" id="UP000008458"/>
    </source>
</evidence>
<dbReference type="OrthoDB" id="44062at2157"/>
<dbReference type="InterPro" id="IPR010268">
    <property type="entry name" value="PaREP1"/>
</dbReference>
<sequence length="123" mass="13994">MSNVNLLSASDVLIKEADELLEKGDTAQASEKYYKAAEEAIKPITKTLNIQDVLQKVKSLGRWSSTLLFEGAMSISPEMYSIWSDAWYLHIYGFHEMKLTYNEVKSSSHNIHKIIKILSDLIK</sequence>
<proteinExistence type="predicted"/>
<reference evidence="1 2" key="1">
    <citation type="journal article" date="2011" name="Extremophiles">
        <title>Genomic analysis of Acidianus hospitalis W1 a host for studying crenarchaeal virus and plasmid life cycles.</title>
        <authorList>
            <person name="You X.Y."/>
            <person name="Liu C."/>
            <person name="Wang S.Y."/>
            <person name="Jiang C.Y."/>
            <person name="Shah S.A."/>
            <person name="Prangishvili D."/>
            <person name="She Q."/>
            <person name="Liu S.J."/>
            <person name="Garrett R.A."/>
        </authorList>
    </citation>
    <scope>NUCLEOTIDE SEQUENCE [LARGE SCALE GENOMIC DNA]</scope>
    <source>
        <strain evidence="1 2">W1</strain>
    </source>
</reference>
<protein>
    <submittedName>
        <fullName evidence="1">PaREP1 family protein</fullName>
    </submittedName>
</protein>
<dbReference type="Gene3D" id="1.20.120.330">
    <property type="entry name" value="Nucleotidyltransferases domain 2"/>
    <property type="match status" value="1"/>
</dbReference>